<dbReference type="STRING" id="151549.A0A4C1Z6A1"/>
<feature type="compositionally biased region" description="Basic and acidic residues" evidence="1">
    <location>
        <begin position="52"/>
        <end position="64"/>
    </location>
</feature>
<evidence type="ECO:0000256" key="1">
    <source>
        <dbReference type="SAM" id="MobiDB-lite"/>
    </source>
</evidence>
<organism evidence="2 3">
    <name type="scientific">Eumeta variegata</name>
    <name type="common">Bagworm moth</name>
    <name type="synonym">Eumeta japonica</name>
    <dbReference type="NCBI Taxonomy" id="151549"/>
    <lineage>
        <taxon>Eukaryota</taxon>
        <taxon>Metazoa</taxon>
        <taxon>Ecdysozoa</taxon>
        <taxon>Arthropoda</taxon>
        <taxon>Hexapoda</taxon>
        <taxon>Insecta</taxon>
        <taxon>Pterygota</taxon>
        <taxon>Neoptera</taxon>
        <taxon>Endopterygota</taxon>
        <taxon>Lepidoptera</taxon>
        <taxon>Glossata</taxon>
        <taxon>Ditrysia</taxon>
        <taxon>Tineoidea</taxon>
        <taxon>Psychidae</taxon>
        <taxon>Oiketicinae</taxon>
        <taxon>Eumeta</taxon>
    </lineage>
</organism>
<dbReference type="Proteomes" id="UP000299102">
    <property type="component" value="Unassembled WGS sequence"/>
</dbReference>
<proteinExistence type="predicted"/>
<evidence type="ECO:0000313" key="3">
    <source>
        <dbReference type="Proteomes" id="UP000299102"/>
    </source>
</evidence>
<dbReference type="Gene3D" id="1.20.5.1200">
    <property type="entry name" value="Alpha-tocopherol transfer"/>
    <property type="match status" value="1"/>
</dbReference>
<name>A0A4C1Z6A1_EUMVA</name>
<protein>
    <recommendedName>
        <fullName evidence="4">CRAL-TRIO domain-containing protein</fullName>
    </recommendedName>
</protein>
<sequence length="81" mass="9393">MVVDSLEVLHKHIDKDYLPRDYGGAQKSVSELSDMWRTEFSKEEMRKFFNETAKKRSDESKRPGGETVDPLAGSFRQLQLD</sequence>
<accession>A0A4C1Z6A1</accession>
<dbReference type="OrthoDB" id="7110615at2759"/>
<dbReference type="SUPFAM" id="SSF52087">
    <property type="entry name" value="CRAL/TRIO domain"/>
    <property type="match status" value="1"/>
</dbReference>
<gene>
    <name evidence="2" type="ORF">EVAR_60287_1</name>
</gene>
<keyword evidence="3" id="KW-1185">Reference proteome</keyword>
<evidence type="ECO:0000313" key="2">
    <source>
        <dbReference type="EMBL" id="GBP82177.1"/>
    </source>
</evidence>
<comment type="caution">
    <text evidence="2">The sequence shown here is derived from an EMBL/GenBank/DDBJ whole genome shotgun (WGS) entry which is preliminary data.</text>
</comment>
<reference evidence="2 3" key="1">
    <citation type="journal article" date="2019" name="Commun. Biol.">
        <title>The bagworm genome reveals a unique fibroin gene that provides high tensile strength.</title>
        <authorList>
            <person name="Kono N."/>
            <person name="Nakamura H."/>
            <person name="Ohtoshi R."/>
            <person name="Tomita M."/>
            <person name="Numata K."/>
            <person name="Arakawa K."/>
        </authorList>
    </citation>
    <scope>NUCLEOTIDE SEQUENCE [LARGE SCALE GENOMIC DNA]</scope>
</reference>
<feature type="region of interest" description="Disordered" evidence="1">
    <location>
        <begin position="52"/>
        <end position="81"/>
    </location>
</feature>
<evidence type="ECO:0008006" key="4">
    <source>
        <dbReference type="Google" id="ProtNLM"/>
    </source>
</evidence>
<dbReference type="EMBL" id="BGZK01001552">
    <property type="protein sequence ID" value="GBP82177.1"/>
    <property type="molecule type" value="Genomic_DNA"/>
</dbReference>
<dbReference type="InterPro" id="IPR036865">
    <property type="entry name" value="CRAL-TRIO_dom_sf"/>
</dbReference>
<dbReference type="AlphaFoldDB" id="A0A4C1Z6A1"/>